<name>A0A8X6HYC3_TRICU</name>
<accession>A0A8X6HYC3</accession>
<comment type="caution">
    <text evidence="1">The sequence shown here is derived from an EMBL/GenBank/DDBJ whole genome shotgun (WGS) entry which is preliminary data.</text>
</comment>
<reference evidence="1" key="1">
    <citation type="submission" date="2020-07" db="EMBL/GenBank/DDBJ databases">
        <title>Multicomponent nature underlies the extraordinary mechanical properties of spider dragline silk.</title>
        <authorList>
            <person name="Kono N."/>
            <person name="Nakamura H."/>
            <person name="Mori M."/>
            <person name="Yoshida Y."/>
            <person name="Ohtoshi R."/>
            <person name="Malay A.D."/>
            <person name="Moran D.A.P."/>
            <person name="Tomita M."/>
            <person name="Numata K."/>
            <person name="Arakawa K."/>
        </authorList>
    </citation>
    <scope>NUCLEOTIDE SEQUENCE</scope>
</reference>
<proteinExistence type="predicted"/>
<organism evidence="1 2">
    <name type="scientific">Trichonephila clavata</name>
    <name type="common">Joro spider</name>
    <name type="synonym">Nephila clavata</name>
    <dbReference type="NCBI Taxonomy" id="2740835"/>
    <lineage>
        <taxon>Eukaryota</taxon>
        <taxon>Metazoa</taxon>
        <taxon>Ecdysozoa</taxon>
        <taxon>Arthropoda</taxon>
        <taxon>Chelicerata</taxon>
        <taxon>Arachnida</taxon>
        <taxon>Araneae</taxon>
        <taxon>Araneomorphae</taxon>
        <taxon>Entelegynae</taxon>
        <taxon>Araneoidea</taxon>
        <taxon>Nephilidae</taxon>
        <taxon>Trichonephila</taxon>
    </lineage>
</organism>
<dbReference type="Proteomes" id="UP000887116">
    <property type="component" value="Unassembled WGS sequence"/>
</dbReference>
<evidence type="ECO:0000313" key="1">
    <source>
        <dbReference type="EMBL" id="GFQ67500.1"/>
    </source>
</evidence>
<protein>
    <submittedName>
        <fullName evidence="1">Uncharacterized protein</fullName>
    </submittedName>
</protein>
<keyword evidence="2" id="KW-1185">Reference proteome</keyword>
<sequence>MVLNAQKNNEAWMQSVGVVLIHEKDWLHTVNFTKKKFHWELFDNPPFSLAPSNFDLKKFLSGHHFSHRKLWAAFSGGRFL</sequence>
<dbReference type="EMBL" id="BMAO01020458">
    <property type="protein sequence ID" value="GFQ67500.1"/>
    <property type="molecule type" value="Genomic_DNA"/>
</dbReference>
<dbReference type="AlphaFoldDB" id="A0A8X6HYC3"/>
<evidence type="ECO:0000313" key="2">
    <source>
        <dbReference type="Proteomes" id="UP000887116"/>
    </source>
</evidence>
<gene>
    <name evidence="1" type="ORF">TNCT_122621</name>
</gene>